<dbReference type="PANTHER" id="PTHR46652:SF3">
    <property type="entry name" value="LEUCINE-RICH REPEAT-CONTAINING PROTEIN 9"/>
    <property type="match status" value="1"/>
</dbReference>
<dbReference type="SMART" id="SM00365">
    <property type="entry name" value="LRR_SD22"/>
    <property type="match status" value="8"/>
</dbReference>
<keyword evidence="4" id="KW-0732">Signal</keyword>
<dbReference type="Pfam" id="PF07833">
    <property type="entry name" value="Cu_amine_oxidN1"/>
    <property type="match status" value="1"/>
</dbReference>
<dbReference type="Pfam" id="PF12799">
    <property type="entry name" value="LRR_4"/>
    <property type="match status" value="4"/>
</dbReference>
<dbReference type="SUPFAM" id="SSF55797">
    <property type="entry name" value="PR-1-like"/>
    <property type="match status" value="1"/>
</dbReference>
<dbReference type="InterPro" id="IPR035940">
    <property type="entry name" value="CAP_sf"/>
</dbReference>
<evidence type="ECO:0000256" key="3">
    <source>
        <dbReference type="SAM" id="MobiDB-lite"/>
    </source>
</evidence>
<evidence type="ECO:0000313" key="8">
    <source>
        <dbReference type="Proteomes" id="UP001597493"/>
    </source>
</evidence>
<feature type="domain" description="Copper amine oxidase-like N-terminal" evidence="6">
    <location>
        <begin position="315"/>
        <end position="406"/>
    </location>
</feature>
<dbReference type="Gene3D" id="3.30.457.10">
    <property type="entry name" value="Copper amine oxidase-like, N-terminal domain"/>
    <property type="match status" value="1"/>
</dbReference>
<dbReference type="Pfam" id="PF13855">
    <property type="entry name" value="LRR_8"/>
    <property type="match status" value="1"/>
</dbReference>
<sequence>MRKLLSLILAVSLLGGISFGAPLKASAAEIPKEFQEVLDYLNKIRRAVGIQELELDPYLTKAAQNHADYLELNGYQEGGSEDPSKKGFTGKSVRERATAAGYDMYAFVSEKIHFSAIFMGSPVVEKLNTVVENMMNSAYDRLAFLNHADDKIGIGVSEGIFVFVRGGPSKPIDSPPIMYPYDGQTGVETYFKGSGEFNPLKKFNISKSGFAISFSPEYVFGEPLIEDIDARLVNSKGEDVPFFSENSGAFFIYPKEELEYGETYTVTMTYGANRTITWSFTTKDRYSSSNEEPTSNSSNDPSSDSVEKVHLYYGVIMNGSTMLPMRDVFENLGATISWDNKTRTVTAQKDDKTIVLQVDSKEAKVNGTVHQLDVPAQLFNSKTMVPVRFASEMLGAEVGWDSANRIASVRTPDKELVIHVNATKISESDVAIQFTDPVLEKAVRDALYRSAGTISEENKLHWKWGTNEPVTQSDLLNLSMLKMDKRVNLVKDLNGLEYASNLKILQINNSEVSNVGPLGQLPTLEYLDLTHNQIQDISSLTDLPSLETLILSKNNISDPSALTELPKLRDLDVSYNNISDERWLSGLTKPTSINLSYNKIDDVRPLSGLTQLTALNLESNKIADISPLKGLTNLTYLNMGHNQITDIRPLDGLSSLFSLYLGENLISDISPLRGLKKLHTLYLDDCQLISDISPLEGLTTIEDLNLSGNKITNIEALRNLKSMTTLAIANNQISDINIISEFEDLTNFYAGGNQIQDISPLFGLPKLDTVFIENNPLNLKGYEEEVKKLKERLFIFSY</sequence>
<accession>A0ABW5QR62</accession>
<feature type="chain" id="PRO_5046323128" evidence="4">
    <location>
        <begin position="28"/>
        <end position="798"/>
    </location>
</feature>
<feature type="region of interest" description="Disordered" evidence="3">
    <location>
        <begin position="284"/>
        <end position="305"/>
    </location>
</feature>
<feature type="compositionally biased region" description="Low complexity" evidence="3">
    <location>
        <begin position="287"/>
        <end position="304"/>
    </location>
</feature>
<dbReference type="Gene3D" id="3.80.10.10">
    <property type="entry name" value="Ribonuclease Inhibitor"/>
    <property type="match status" value="2"/>
</dbReference>
<feature type="signal peptide" evidence="4">
    <location>
        <begin position="1"/>
        <end position="27"/>
    </location>
</feature>
<feature type="domain" description="SCP" evidence="5">
    <location>
        <begin position="38"/>
        <end position="158"/>
    </location>
</feature>
<dbReference type="InterPro" id="IPR036582">
    <property type="entry name" value="Mao_N_sf"/>
</dbReference>
<comment type="caution">
    <text evidence="7">The sequence shown here is derived from an EMBL/GenBank/DDBJ whole genome shotgun (WGS) entry which is preliminary data.</text>
</comment>
<evidence type="ECO:0000256" key="2">
    <source>
        <dbReference type="ARBA" id="ARBA00022737"/>
    </source>
</evidence>
<evidence type="ECO:0000256" key="4">
    <source>
        <dbReference type="SAM" id="SignalP"/>
    </source>
</evidence>
<keyword evidence="8" id="KW-1185">Reference proteome</keyword>
<dbReference type="InterPro" id="IPR014044">
    <property type="entry name" value="CAP_dom"/>
</dbReference>
<organism evidence="7 8">
    <name type="scientific">Paenibacillus thailandensis</name>
    <dbReference type="NCBI Taxonomy" id="393250"/>
    <lineage>
        <taxon>Bacteria</taxon>
        <taxon>Bacillati</taxon>
        <taxon>Bacillota</taxon>
        <taxon>Bacilli</taxon>
        <taxon>Bacillales</taxon>
        <taxon>Paenibacillaceae</taxon>
        <taxon>Paenibacillus</taxon>
    </lineage>
</organism>
<name>A0ABW5QR62_9BACL</name>
<dbReference type="InterPro" id="IPR032675">
    <property type="entry name" value="LRR_dom_sf"/>
</dbReference>
<dbReference type="Pfam" id="PF00188">
    <property type="entry name" value="CAP"/>
    <property type="match status" value="1"/>
</dbReference>
<proteinExistence type="predicted"/>
<dbReference type="InterPro" id="IPR001611">
    <property type="entry name" value="Leu-rich_rpt"/>
</dbReference>
<evidence type="ECO:0000256" key="1">
    <source>
        <dbReference type="ARBA" id="ARBA00022614"/>
    </source>
</evidence>
<dbReference type="Gene3D" id="3.40.33.10">
    <property type="entry name" value="CAP"/>
    <property type="match status" value="1"/>
</dbReference>
<dbReference type="Proteomes" id="UP001597493">
    <property type="component" value="Unassembled WGS sequence"/>
</dbReference>
<keyword evidence="2" id="KW-0677">Repeat</keyword>
<dbReference type="RefSeq" id="WP_379268718.1">
    <property type="nucleotide sequence ID" value="NZ_JBHUGT010000054.1"/>
</dbReference>
<dbReference type="EMBL" id="JBHUMY010000001">
    <property type="protein sequence ID" value="MFD2658817.1"/>
    <property type="molecule type" value="Genomic_DNA"/>
</dbReference>
<dbReference type="CDD" id="cd05379">
    <property type="entry name" value="CAP_bacterial"/>
    <property type="match status" value="1"/>
</dbReference>
<protein>
    <submittedName>
        <fullName evidence="7">Leucine-rich repeat domain-containing protein</fullName>
    </submittedName>
</protein>
<reference evidence="8" key="1">
    <citation type="journal article" date="2019" name="Int. J. Syst. Evol. Microbiol.">
        <title>The Global Catalogue of Microorganisms (GCM) 10K type strain sequencing project: providing services to taxonomists for standard genome sequencing and annotation.</title>
        <authorList>
            <consortium name="The Broad Institute Genomics Platform"/>
            <consortium name="The Broad Institute Genome Sequencing Center for Infectious Disease"/>
            <person name="Wu L."/>
            <person name="Ma J."/>
        </authorList>
    </citation>
    <scope>NUCLEOTIDE SEQUENCE [LARGE SCALE GENOMIC DNA]</scope>
    <source>
        <strain evidence="8">TISTR 1827</strain>
    </source>
</reference>
<dbReference type="SMART" id="SM00369">
    <property type="entry name" value="LRR_TYP"/>
    <property type="match status" value="6"/>
</dbReference>
<dbReference type="SUPFAM" id="SSF55383">
    <property type="entry name" value="Copper amine oxidase, domain N"/>
    <property type="match status" value="1"/>
</dbReference>
<evidence type="ECO:0000313" key="7">
    <source>
        <dbReference type="EMBL" id="MFD2658817.1"/>
    </source>
</evidence>
<keyword evidence="1" id="KW-0433">Leucine-rich repeat</keyword>
<dbReference type="InterPro" id="IPR050836">
    <property type="entry name" value="SDS22/Internalin_LRR"/>
</dbReference>
<dbReference type="PROSITE" id="PS51450">
    <property type="entry name" value="LRR"/>
    <property type="match status" value="8"/>
</dbReference>
<dbReference type="InterPro" id="IPR025875">
    <property type="entry name" value="Leu-rich_rpt_4"/>
</dbReference>
<dbReference type="InterPro" id="IPR012854">
    <property type="entry name" value="Cu_amine_oxidase-like_N"/>
</dbReference>
<dbReference type="InterPro" id="IPR003591">
    <property type="entry name" value="Leu-rich_rpt_typical-subtyp"/>
</dbReference>
<dbReference type="PANTHER" id="PTHR46652">
    <property type="entry name" value="LEUCINE-RICH REPEAT AND IQ DOMAIN-CONTAINING PROTEIN 1-RELATED"/>
    <property type="match status" value="1"/>
</dbReference>
<gene>
    <name evidence="7" type="ORF">ACFSW5_00895</name>
</gene>
<dbReference type="SUPFAM" id="SSF52058">
    <property type="entry name" value="L domain-like"/>
    <property type="match status" value="1"/>
</dbReference>
<evidence type="ECO:0000259" key="5">
    <source>
        <dbReference type="Pfam" id="PF00188"/>
    </source>
</evidence>
<evidence type="ECO:0000259" key="6">
    <source>
        <dbReference type="Pfam" id="PF07833"/>
    </source>
</evidence>